<sequence>MTVCNVKSSPCRYPSDLSIPDYSEDKSRIVTKSGNFNVRLNNVNSRILHNYLKDAFTTLVDAKWRWSILIFILGFMITWLFFALLYWLFSYLHGDTSDSYVEGIYGYPPCMSNVYDFSTAFLFSLETQHTIGYGSRATTTECPHVVILVFTQFIVGIGVQCLTAALVFSKLLRSKRRGGTVMFSQKACLGIVDGKWRLMIRVGDFRRSKLLGVKAICYLVKRSFTASREEYFEKVDVDFKSESGSEFLTLLWPAVIYHTIDQNSPLWPPERLQSFNEFSELIVNLEGVIESTSRVVQVRTSYIPTEVRYGYKFQNISPQVDVDGKYSCSYFDLNTMCPVLNTPGRKRRLNTSSF</sequence>
<dbReference type="Gene3D" id="1.10.287.70">
    <property type="match status" value="1"/>
</dbReference>
<comment type="caution">
    <text evidence="15">The sequence shown here is derived from an EMBL/GenBank/DDBJ whole genome shotgun (WGS) entry which is preliminary data.</text>
</comment>
<evidence type="ECO:0000256" key="7">
    <source>
        <dbReference type="ARBA" id="ARBA00022989"/>
    </source>
</evidence>
<keyword evidence="5 11" id="KW-0851">Voltage-gated channel</keyword>
<dbReference type="PANTHER" id="PTHR11767:SF102">
    <property type="entry name" value="INWARDLY RECTIFYING POTASSIUM CHANNEL 1, ISOFORM F"/>
    <property type="match status" value="1"/>
</dbReference>
<keyword evidence="10 11" id="KW-0407">Ion channel</keyword>
<dbReference type="SUPFAM" id="SSF81324">
    <property type="entry name" value="Voltage-gated potassium channels"/>
    <property type="match status" value="1"/>
</dbReference>
<dbReference type="Proteomes" id="UP001186944">
    <property type="component" value="Unassembled WGS sequence"/>
</dbReference>
<feature type="transmembrane region" description="Helical" evidence="12">
    <location>
        <begin position="145"/>
        <end position="168"/>
    </location>
</feature>
<feature type="domain" description="Potassium channel inwardly rectifying transmembrane" evidence="13">
    <location>
        <begin position="30"/>
        <end position="173"/>
    </location>
</feature>
<proteinExistence type="inferred from homology"/>
<dbReference type="InterPro" id="IPR014756">
    <property type="entry name" value="Ig_E-set"/>
</dbReference>
<dbReference type="InterPro" id="IPR013518">
    <property type="entry name" value="K_chnl_inward-rec_Kir_cyto"/>
</dbReference>
<keyword evidence="8 11" id="KW-0406">Ion transport</keyword>
<keyword evidence="16" id="KW-1185">Reference proteome</keyword>
<evidence type="ECO:0000256" key="9">
    <source>
        <dbReference type="ARBA" id="ARBA00023136"/>
    </source>
</evidence>
<evidence type="ECO:0000259" key="14">
    <source>
        <dbReference type="Pfam" id="PF17655"/>
    </source>
</evidence>
<dbReference type="SUPFAM" id="SSF81296">
    <property type="entry name" value="E set domains"/>
    <property type="match status" value="1"/>
</dbReference>
<name>A0AA88XWQ7_PINIB</name>
<dbReference type="GO" id="GO:0034702">
    <property type="term" value="C:monoatomic ion channel complex"/>
    <property type="evidence" value="ECO:0007669"/>
    <property type="project" value="UniProtKB-KW"/>
</dbReference>
<dbReference type="GO" id="GO:1990573">
    <property type="term" value="P:potassium ion import across plasma membrane"/>
    <property type="evidence" value="ECO:0007669"/>
    <property type="project" value="TreeGrafter"/>
</dbReference>
<protein>
    <submittedName>
        <fullName evidence="15">Uncharacterized protein</fullName>
    </submittedName>
</protein>
<evidence type="ECO:0000256" key="10">
    <source>
        <dbReference type="ARBA" id="ARBA00023303"/>
    </source>
</evidence>
<dbReference type="GO" id="GO:0034765">
    <property type="term" value="P:regulation of monoatomic ion transmembrane transport"/>
    <property type="evidence" value="ECO:0007669"/>
    <property type="project" value="TreeGrafter"/>
</dbReference>
<feature type="domain" description="Inward rectifier potassium channel C-terminal" evidence="14">
    <location>
        <begin position="181"/>
        <end position="340"/>
    </location>
</feature>
<gene>
    <name evidence="15" type="ORF">FSP39_022312</name>
</gene>
<accession>A0AA88XWQ7</accession>
<dbReference type="Pfam" id="PF01007">
    <property type="entry name" value="IRK"/>
    <property type="match status" value="1"/>
</dbReference>
<dbReference type="EMBL" id="VSWD01000010">
    <property type="protein sequence ID" value="KAK3091747.1"/>
    <property type="molecule type" value="Genomic_DNA"/>
</dbReference>
<evidence type="ECO:0000256" key="3">
    <source>
        <dbReference type="ARBA" id="ARBA00022538"/>
    </source>
</evidence>
<dbReference type="GO" id="GO:0005242">
    <property type="term" value="F:inward rectifier potassium channel activity"/>
    <property type="evidence" value="ECO:0007669"/>
    <property type="project" value="InterPro"/>
</dbReference>
<dbReference type="Pfam" id="PF17655">
    <property type="entry name" value="IRK_C"/>
    <property type="match status" value="1"/>
</dbReference>
<keyword evidence="9 12" id="KW-0472">Membrane</keyword>
<dbReference type="InterPro" id="IPR040445">
    <property type="entry name" value="Kir_TM"/>
</dbReference>
<evidence type="ECO:0000256" key="2">
    <source>
        <dbReference type="ARBA" id="ARBA00022448"/>
    </source>
</evidence>
<evidence type="ECO:0000313" key="16">
    <source>
        <dbReference type="Proteomes" id="UP001186944"/>
    </source>
</evidence>
<evidence type="ECO:0000256" key="6">
    <source>
        <dbReference type="ARBA" id="ARBA00022958"/>
    </source>
</evidence>
<evidence type="ECO:0000256" key="11">
    <source>
        <dbReference type="RuleBase" id="RU003822"/>
    </source>
</evidence>
<keyword evidence="2 11" id="KW-0813">Transport</keyword>
<evidence type="ECO:0000256" key="4">
    <source>
        <dbReference type="ARBA" id="ARBA00022692"/>
    </source>
</evidence>
<keyword evidence="4 11" id="KW-0812">Transmembrane</keyword>
<organism evidence="15 16">
    <name type="scientific">Pinctada imbricata</name>
    <name type="common">Atlantic pearl-oyster</name>
    <name type="synonym">Pinctada martensii</name>
    <dbReference type="NCBI Taxonomy" id="66713"/>
    <lineage>
        <taxon>Eukaryota</taxon>
        <taxon>Metazoa</taxon>
        <taxon>Spiralia</taxon>
        <taxon>Lophotrochozoa</taxon>
        <taxon>Mollusca</taxon>
        <taxon>Bivalvia</taxon>
        <taxon>Autobranchia</taxon>
        <taxon>Pteriomorphia</taxon>
        <taxon>Pterioida</taxon>
        <taxon>Pterioidea</taxon>
        <taxon>Pteriidae</taxon>
        <taxon>Pinctada</taxon>
    </lineage>
</organism>
<evidence type="ECO:0000256" key="1">
    <source>
        <dbReference type="ARBA" id="ARBA00004141"/>
    </source>
</evidence>
<dbReference type="AlphaFoldDB" id="A0AA88XWQ7"/>
<evidence type="ECO:0000259" key="13">
    <source>
        <dbReference type="Pfam" id="PF01007"/>
    </source>
</evidence>
<comment type="subcellular location">
    <subcellularLocation>
        <location evidence="1 11">Membrane</location>
        <topology evidence="1 11">Multi-pass membrane protein</topology>
    </subcellularLocation>
</comment>
<dbReference type="Gene3D" id="2.60.40.1400">
    <property type="entry name" value="G protein-activated inward rectifier potassium channel 1"/>
    <property type="match status" value="1"/>
</dbReference>
<evidence type="ECO:0000256" key="5">
    <source>
        <dbReference type="ARBA" id="ARBA00022882"/>
    </source>
</evidence>
<dbReference type="GO" id="GO:0005886">
    <property type="term" value="C:plasma membrane"/>
    <property type="evidence" value="ECO:0007669"/>
    <property type="project" value="TreeGrafter"/>
</dbReference>
<evidence type="ECO:0000256" key="12">
    <source>
        <dbReference type="SAM" id="Phobius"/>
    </source>
</evidence>
<dbReference type="PRINTS" id="PR01320">
    <property type="entry name" value="KIRCHANNEL"/>
</dbReference>
<comment type="similarity">
    <text evidence="11">Belongs to the inward rectifier-type potassium channel (TC 1.A.2.1) family.</text>
</comment>
<keyword evidence="7 12" id="KW-1133">Transmembrane helix</keyword>
<dbReference type="InterPro" id="IPR041647">
    <property type="entry name" value="IRK_C"/>
</dbReference>
<dbReference type="PANTHER" id="PTHR11767">
    <property type="entry name" value="INWARD RECTIFIER POTASSIUM CHANNEL"/>
    <property type="match status" value="1"/>
</dbReference>
<evidence type="ECO:0000256" key="8">
    <source>
        <dbReference type="ARBA" id="ARBA00023065"/>
    </source>
</evidence>
<evidence type="ECO:0000313" key="15">
    <source>
        <dbReference type="EMBL" id="KAK3091747.1"/>
    </source>
</evidence>
<feature type="transmembrane region" description="Helical" evidence="12">
    <location>
        <begin position="68"/>
        <end position="89"/>
    </location>
</feature>
<dbReference type="InterPro" id="IPR016449">
    <property type="entry name" value="K_chnl_inward-rec_Kir"/>
</dbReference>
<keyword evidence="3 11" id="KW-0633">Potassium transport</keyword>
<keyword evidence="6 11" id="KW-0630">Potassium</keyword>
<reference evidence="15" key="1">
    <citation type="submission" date="2019-08" db="EMBL/GenBank/DDBJ databases">
        <title>The improved chromosome-level genome for the pearl oyster Pinctada fucata martensii using PacBio sequencing and Hi-C.</title>
        <authorList>
            <person name="Zheng Z."/>
        </authorList>
    </citation>
    <scope>NUCLEOTIDE SEQUENCE</scope>
    <source>
        <strain evidence="15">ZZ-2019</strain>
        <tissue evidence="15">Adductor muscle</tissue>
    </source>
</reference>